<name>G1Q3H4_MYOLU</name>
<reference evidence="15" key="2">
    <citation type="submission" date="2025-08" db="UniProtKB">
        <authorList>
            <consortium name="Ensembl"/>
        </authorList>
    </citation>
    <scope>IDENTIFICATION</scope>
</reference>
<evidence type="ECO:0000256" key="12">
    <source>
        <dbReference type="ARBA" id="ARBA00030376"/>
    </source>
</evidence>
<dbReference type="AlphaFoldDB" id="G1Q3H4"/>
<keyword evidence="9" id="KW-0249">Electron transport</keyword>
<sequence length="104" mass="11890">MAGLLKTTGLPGRAACESPQERLSILYTKILDSVSLRTQGATYRKYTEEITNEKLDMVKAKPDVRKLEDRFQGGQIEEVILQAENVLSLVRTMIRWKPWEPLVQ</sequence>
<evidence type="ECO:0000256" key="6">
    <source>
        <dbReference type="ARBA" id="ARBA00022448"/>
    </source>
</evidence>
<evidence type="ECO:0000256" key="9">
    <source>
        <dbReference type="ARBA" id="ARBA00022982"/>
    </source>
</evidence>
<dbReference type="Proteomes" id="UP000001074">
    <property type="component" value="Unassembled WGS sequence"/>
</dbReference>
<accession>G1Q3H4</accession>
<evidence type="ECO:0000256" key="4">
    <source>
        <dbReference type="ARBA" id="ARBA00011533"/>
    </source>
</evidence>
<keyword evidence="6" id="KW-0813">Transport</keyword>
<keyword evidence="10" id="KW-0496">Mitochondrion</keyword>
<keyword evidence="8" id="KW-0999">Mitochondrion inner membrane</keyword>
<evidence type="ECO:0000256" key="11">
    <source>
        <dbReference type="ARBA" id="ARBA00023136"/>
    </source>
</evidence>
<dbReference type="PANTHER" id="PTHR12653">
    <property type="entry name" value="NADH-UBIQUINONE OXIDOREDUCTASE 13 KD-B SUBUNIT"/>
    <property type="match status" value="1"/>
</dbReference>
<protein>
    <recommendedName>
        <fullName evidence="5">NADH dehydrogenase [ubiquinone] 1 alpha subcomplex subunit 5</fullName>
    </recommendedName>
    <alternativeName>
        <fullName evidence="12">Complex I subunit B13</fullName>
    </alternativeName>
    <alternativeName>
        <fullName evidence="14">Complex I-13kD-B</fullName>
    </alternativeName>
    <alternativeName>
        <fullName evidence="13">NADH-ubiquinone oxidoreductase 13 kDa-B subunit</fullName>
    </alternativeName>
</protein>
<reference evidence="15 16" key="1">
    <citation type="journal article" date="2011" name="Nature">
        <title>A high-resolution map of human evolutionary constraint using 29 mammals.</title>
        <authorList>
            <person name="Lindblad-Toh K."/>
            <person name="Garber M."/>
            <person name="Zuk O."/>
            <person name="Lin M.F."/>
            <person name="Parker B.J."/>
            <person name="Washietl S."/>
            <person name="Kheradpour P."/>
            <person name="Ernst J."/>
            <person name="Jordan G."/>
            <person name="Mauceli E."/>
            <person name="Ward L.D."/>
            <person name="Lowe C.B."/>
            <person name="Holloway A.K."/>
            <person name="Clamp M."/>
            <person name="Gnerre S."/>
            <person name="Alfoldi J."/>
            <person name="Beal K."/>
            <person name="Chang J."/>
            <person name="Clawson H."/>
            <person name="Cuff J."/>
            <person name="Di Palma F."/>
            <person name="Fitzgerald S."/>
            <person name="Flicek P."/>
            <person name="Guttman M."/>
            <person name="Hubisz M.J."/>
            <person name="Jaffe D.B."/>
            <person name="Jungreis I."/>
            <person name="Kent W.J."/>
            <person name="Kostka D."/>
            <person name="Lara M."/>
            <person name="Martins A.L."/>
            <person name="Massingham T."/>
            <person name="Moltke I."/>
            <person name="Raney B.J."/>
            <person name="Rasmussen M.D."/>
            <person name="Robinson J."/>
            <person name="Stark A."/>
            <person name="Vilella A.J."/>
            <person name="Wen J."/>
            <person name="Xie X."/>
            <person name="Zody M.C."/>
            <person name="Baldwin J."/>
            <person name="Bloom T."/>
            <person name="Chin C.W."/>
            <person name="Heiman D."/>
            <person name="Nicol R."/>
            <person name="Nusbaum C."/>
            <person name="Young S."/>
            <person name="Wilkinson J."/>
            <person name="Worley K.C."/>
            <person name="Kovar C.L."/>
            <person name="Muzny D.M."/>
            <person name="Gibbs R.A."/>
            <person name="Cree A."/>
            <person name="Dihn H.H."/>
            <person name="Fowler G."/>
            <person name="Jhangiani S."/>
            <person name="Joshi V."/>
            <person name="Lee S."/>
            <person name="Lewis L.R."/>
            <person name="Nazareth L.V."/>
            <person name="Okwuonu G."/>
            <person name="Santibanez J."/>
            <person name="Warren W.C."/>
            <person name="Mardis E.R."/>
            <person name="Weinstock G.M."/>
            <person name="Wilson R.K."/>
            <person name="Delehaunty K."/>
            <person name="Dooling D."/>
            <person name="Fronik C."/>
            <person name="Fulton L."/>
            <person name="Fulton B."/>
            <person name="Graves T."/>
            <person name="Minx P."/>
            <person name="Sodergren E."/>
            <person name="Birney E."/>
            <person name="Margulies E.H."/>
            <person name="Herrero J."/>
            <person name="Green E.D."/>
            <person name="Haussler D."/>
            <person name="Siepel A."/>
            <person name="Goldman N."/>
            <person name="Pollard K.S."/>
            <person name="Pedersen J.S."/>
            <person name="Lander E.S."/>
            <person name="Kellis M."/>
        </authorList>
    </citation>
    <scope>NUCLEOTIDE SEQUENCE [LARGE SCALE GENOMIC DNA]</scope>
</reference>
<dbReference type="OMA" id="ERFNHER"/>
<dbReference type="InParanoid" id="G1Q3H4"/>
<keyword evidence="7" id="KW-0679">Respiratory chain</keyword>
<evidence type="ECO:0000256" key="3">
    <source>
        <dbReference type="ARBA" id="ARBA00010261"/>
    </source>
</evidence>
<comment type="similarity">
    <text evidence="3">Belongs to the complex I NDUFA5 subunit family.</text>
</comment>
<dbReference type="HOGENOM" id="CLU_099943_2_0_1"/>
<keyword evidence="11" id="KW-0472">Membrane</keyword>
<evidence type="ECO:0000256" key="8">
    <source>
        <dbReference type="ARBA" id="ARBA00022792"/>
    </source>
</evidence>
<comment type="subunit">
    <text evidence="4">Complex I is composed of 45 different subunits.</text>
</comment>
<comment type="subcellular location">
    <subcellularLocation>
        <location evidence="2">Mitochondrion inner membrane</location>
        <topology evidence="2">Peripheral membrane protein</topology>
        <orientation evidence="2">Matrix side</orientation>
    </subcellularLocation>
</comment>
<dbReference type="InterPro" id="IPR006806">
    <property type="entry name" value="NDUFA5"/>
</dbReference>
<dbReference type="GO" id="GO:0005743">
    <property type="term" value="C:mitochondrial inner membrane"/>
    <property type="evidence" value="ECO:0007669"/>
    <property type="project" value="UniProtKB-SubCell"/>
</dbReference>
<evidence type="ECO:0000256" key="7">
    <source>
        <dbReference type="ARBA" id="ARBA00022660"/>
    </source>
</evidence>
<dbReference type="FunCoup" id="G1Q3H4">
    <property type="interactions" value="1669"/>
</dbReference>
<dbReference type="PANTHER" id="PTHR12653:SF0">
    <property type="entry name" value="NADH DEHYDROGENASE [UBIQUINONE] 1 ALPHA SUBCOMPLEX SUBUNIT 5"/>
    <property type="match status" value="1"/>
</dbReference>
<evidence type="ECO:0000256" key="10">
    <source>
        <dbReference type="ARBA" id="ARBA00023128"/>
    </source>
</evidence>
<evidence type="ECO:0000256" key="13">
    <source>
        <dbReference type="ARBA" id="ARBA00032483"/>
    </source>
</evidence>
<comment type="function">
    <text evidence="1">Accessory subunit of the mitochondrial membrane respiratory chain NADH dehydrogenase (Complex I), that is believed not to be involved in catalysis. Complex I functions in the transfer of electrons from NADH to the respiratory chain. The immediate electron acceptor for the enzyme is believed to be ubiquinone.</text>
</comment>
<dbReference type="GeneTree" id="ENSGT00390000008099"/>
<dbReference type="EMBL" id="AAPE02057753">
    <property type="status" value="NOT_ANNOTATED_CDS"/>
    <property type="molecule type" value="Genomic_DNA"/>
</dbReference>
<evidence type="ECO:0000256" key="14">
    <source>
        <dbReference type="ARBA" id="ARBA00032775"/>
    </source>
</evidence>
<dbReference type="Ensembl" id="ENSMLUT00000026343.1">
    <property type="protein sequence ID" value="ENSMLUP00000018257.1"/>
    <property type="gene ID" value="ENSMLUG00000025486.1"/>
</dbReference>
<dbReference type="GO" id="GO:0022904">
    <property type="term" value="P:respiratory electron transport chain"/>
    <property type="evidence" value="ECO:0007669"/>
    <property type="project" value="InterPro"/>
</dbReference>
<dbReference type="STRING" id="59463.ENSMLUP00000018257"/>
<evidence type="ECO:0000313" key="15">
    <source>
        <dbReference type="Ensembl" id="ENSMLUP00000018257.1"/>
    </source>
</evidence>
<evidence type="ECO:0000256" key="1">
    <source>
        <dbReference type="ARBA" id="ARBA00003195"/>
    </source>
</evidence>
<evidence type="ECO:0000256" key="5">
    <source>
        <dbReference type="ARBA" id="ARBA00016385"/>
    </source>
</evidence>
<dbReference type="eggNOG" id="KOG3365">
    <property type="taxonomic scope" value="Eukaryota"/>
</dbReference>
<evidence type="ECO:0000256" key="2">
    <source>
        <dbReference type="ARBA" id="ARBA00004443"/>
    </source>
</evidence>
<organism evidence="15 16">
    <name type="scientific">Myotis lucifugus</name>
    <name type="common">Little brown bat</name>
    <dbReference type="NCBI Taxonomy" id="59463"/>
    <lineage>
        <taxon>Eukaryota</taxon>
        <taxon>Metazoa</taxon>
        <taxon>Chordata</taxon>
        <taxon>Craniata</taxon>
        <taxon>Vertebrata</taxon>
        <taxon>Euteleostomi</taxon>
        <taxon>Mammalia</taxon>
        <taxon>Eutheria</taxon>
        <taxon>Laurasiatheria</taxon>
        <taxon>Chiroptera</taxon>
        <taxon>Yangochiroptera</taxon>
        <taxon>Vespertilionidae</taxon>
        <taxon>Myotis</taxon>
    </lineage>
</organism>
<proteinExistence type="inferred from homology"/>
<reference evidence="15" key="3">
    <citation type="submission" date="2025-09" db="UniProtKB">
        <authorList>
            <consortium name="Ensembl"/>
        </authorList>
    </citation>
    <scope>IDENTIFICATION</scope>
</reference>
<evidence type="ECO:0000313" key="16">
    <source>
        <dbReference type="Proteomes" id="UP000001074"/>
    </source>
</evidence>
<keyword evidence="16" id="KW-1185">Reference proteome</keyword>
<dbReference type="Pfam" id="PF04716">
    <property type="entry name" value="ETC_C1_NDUFA5"/>
    <property type="match status" value="1"/>
</dbReference>